<gene>
    <name evidence="2" type="ORF">GC093_05915</name>
</gene>
<dbReference type="EMBL" id="WHOD01000022">
    <property type="protein sequence ID" value="NOU92766.1"/>
    <property type="molecule type" value="Genomic_DNA"/>
</dbReference>
<dbReference type="Proteomes" id="UP000641588">
    <property type="component" value="Unassembled WGS sequence"/>
</dbReference>
<evidence type="ECO:0000313" key="2">
    <source>
        <dbReference type="EMBL" id="NOU92766.1"/>
    </source>
</evidence>
<reference evidence="2" key="1">
    <citation type="submission" date="2019-10" db="EMBL/GenBank/DDBJ databases">
        <title>Description of Paenibacillus glebae sp. nov.</title>
        <authorList>
            <person name="Carlier A."/>
            <person name="Qi S."/>
        </authorList>
    </citation>
    <scope>NUCLEOTIDE SEQUENCE</scope>
    <source>
        <strain evidence="2">LMG 31456</strain>
    </source>
</reference>
<feature type="transmembrane region" description="Helical" evidence="1">
    <location>
        <begin position="56"/>
        <end position="74"/>
    </location>
</feature>
<proteinExistence type="predicted"/>
<keyword evidence="1" id="KW-0812">Transmembrane</keyword>
<dbReference type="AlphaFoldDB" id="A0A972JYP3"/>
<evidence type="ECO:0000313" key="3">
    <source>
        <dbReference type="Proteomes" id="UP000641588"/>
    </source>
</evidence>
<sequence length="81" mass="9632">MQALSNYKKCKMHLNKYVSIKTKRGTYRGQIVKVDKKKVYLKVSSFRDGKQAHTSFFPFILPLVLFDLLVIVLLEGRRRRW</sequence>
<keyword evidence="1" id="KW-0472">Membrane</keyword>
<accession>A0A972JYP3</accession>
<keyword evidence="1" id="KW-1133">Transmembrane helix</keyword>
<comment type="caution">
    <text evidence="2">The sequence shown here is derived from an EMBL/GenBank/DDBJ whole genome shotgun (WGS) entry which is preliminary data.</text>
</comment>
<name>A0A972JYP3_9BACL</name>
<protein>
    <submittedName>
        <fullName evidence="2">Uncharacterized protein</fullName>
    </submittedName>
</protein>
<keyword evidence="3" id="KW-1185">Reference proteome</keyword>
<evidence type="ECO:0000256" key="1">
    <source>
        <dbReference type="SAM" id="Phobius"/>
    </source>
</evidence>
<organism evidence="2 3">
    <name type="scientific">Paenibacillus foliorum</name>
    <dbReference type="NCBI Taxonomy" id="2654974"/>
    <lineage>
        <taxon>Bacteria</taxon>
        <taxon>Bacillati</taxon>
        <taxon>Bacillota</taxon>
        <taxon>Bacilli</taxon>
        <taxon>Bacillales</taxon>
        <taxon>Paenibacillaceae</taxon>
        <taxon>Paenibacillus</taxon>
    </lineage>
</organism>